<protein>
    <submittedName>
        <fullName evidence="1">GG11923</fullName>
    </submittedName>
</protein>
<evidence type="ECO:0000313" key="2">
    <source>
        <dbReference type="Proteomes" id="UP000008711"/>
    </source>
</evidence>
<accession>B3P246</accession>
<dbReference type="Proteomes" id="UP000008711">
    <property type="component" value="Unassembled WGS sequence"/>
</dbReference>
<sequence length="128" mass="14349">MVMSPHTLHLLMGEIPADVEEMIRDLPEGWDPFAHASHPPTEPMDTDDAVISSHPLLESAWYLEGWGSNVPHGRLPGKVWQAIEERRPAAQRSRQRFRIMTEEGSNQVAMKPRGGEAVRFVPGSQEGM</sequence>
<gene>
    <name evidence="1" type="primary">Dere\GG11923</name>
    <name evidence="1" type="ORF">Dere_GG11923</name>
</gene>
<name>B3P246_DROER</name>
<dbReference type="EMBL" id="CH954181">
    <property type="protein sequence ID" value="EDV47724.1"/>
    <property type="molecule type" value="Genomic_DNA"/>
</dbReference>
<evidence type="ECO:0000313" key="1">
    <source>
        <dbReference type="EMBL" id="EDV47724.1"/>
    </source>
</evidence>
<reference evidence="1 2" key="2">
    <citation type="journal article" date="2008" name="Bioinformatics">
        <title>Assembly reconciliation.</title>
        <authorList>
            <person name="Zimin A.V."/>
            <person name="Smith D.R."/>
            <person name="Sutton G."/>
            <person name="Yorke J.A."/>
        </authorList>
    </citation>
    <scope>NUCLEOTIDE SEQUENCE [LARGE SCALE GENOMIC DNA]</scope>
    <source>
        <strain evidence="1 2">TSC#14021-0224.01</strain>
    </source>
</reference>
<organism evidence="1 2">
    <name type="scientific">Drosophila erecta</name>
    <name type="common">Fruit fly</name>
    <dbReference type="NCBI Taxonomy" id="7220"/>
    <lineage>
        <taxon>Eukaryota</taxon>
        <taxon>Metazoa</taxon>
        <taxon>Ecdysozoa</taxon>
        <taxon>Arthropoda</taxon>
        <taxon>Hexapoda</taxon>
        <taxon>Insecta</taxon>
        <taxon>Pterygota</taxon>
        <taxon>Neoptera</taxon>
        <taxon>Endopterygota</taxon>
        <taxon>Diptera</taxon>
        <taxon>Brachycera</taxon>
        <taxon>Muscomorpha</taxon>
        <taxon>Ephydroidea</taxon>
        <taxon>Drosophilidae</taxon>
        <taxon>Drosophila</taxon>
        <taxon>Sophophora</taxon>
    </lineage>
</organism>
<dbReference type="HOGENOM" id="CLU_1961855_0_0_1"/>
<reference evidence="1 2" key="1">
    <citation type="journal article" date="2007" name="Nature">
        <title>Evolution of genes and genomes on the Drosophila phylogeny.</title>
        <authorList>
            <consortium name="Drosophila 12 Genomes Consortium"/>
            <person name="Clark A.G."/>
            <person name="Eisen M.B."/>
            <person name="Smith D.R."/>
            <person name="Bergman C.M."/>
            <person name="Oliver B."/>
            <person name="Markow T.A."/>
            <person name="Kaufman T.C."/>
            <person name="Kellis M."/>
            <person name="Gelbart W."/>
            <person name="Iyer V.N."/>
            <person name="Pollard D.A."/>
            <person name="Sackton T.B."/>
            <person name="Larracuente A.M."/>
            <person name="Singh N.D."/>
            <person name="Abad J.P."/>
            <person name="Abt D.N."/>
            <person name="Adryan B."/>
            <person name="Aguade M."/>
            <person name="Akashi H."/>
            <person name="Anderson W.W."/>
            <person name="Aquadro C.F."/>
            <person name="Ardell D.H."/>
            <person name="Arguello R."/>
            <person name="Artieri C.G."/>
            <person name="Barbash D.A."/>
            <person name="Barker D."/>
            <person name="Barsanti P."/>
            <person name="Batterham P."/>
            <person name="Batzoglou S."/>
            <person name="Begun D."/>
            <person name="Bhutkar A."/>
            <person name="Blanco E."/>
            <person name="Bosak S.A."/>
            <person name="Bradley R.K."/>
            <person name="Brand A.D."/>
            <person name="Brent M.R."/>
            <person name="Brooks A.N."/>
            <person name="Brown R.H."/>
            <person name="Butlin R.K."/>
            <person name="Caggese C."/>
            <person name="Calvi B.R."/>
            <person name="Bernardo de Carvalho A."/>
            <person name="Caspi A."/>
            <person name="Castrezana S."/>
            <person name="Celniker S.E."/>
            <person name="Chang J.L."/>
            <person name="Chapple C."/>
            <person name="Chatterji S."/>
            <person name="Chinwalla A."/>
            <person name="Civetta A."/>
            <person name="Clifton S.W."/>
            <person name="Comeron J.M."/>
            <person name="Costello J.C."/>
            <person name="Coyne J.A."/>
            <person name="Daub J."/>
            <person name="David R.G."/>
            <person name="Delcher A.L."/>
            <person name="Delehaunty K."/>
            <person name="Do C.B."/>
            <person name="Ebling H."/>
            <person name="Edwards K."/>
            <person name="Eickbush T."/>
            <person name="Evans J.D."/>
            <person name="Filipski A."/>
            <person name="Findeiss S."/>
            <person name="Freyhult E."/>
            <person name="Fulton L."/>
            <person name="Fulton R."/>
            <person name="Garcia A.C."/>
            <person name="Gardiner A."/>
            <person name="Garfield D.A."/>
            <person name="Garvin B.E."/>
            <person name="Gibson G."/>
            <person name="Gilbert D."/>
            <person name="Gnerre S."/>
            <person name="Godfrey J."/>
            <person name="Good R."/>
            <person name="Gotea V."/>
            <person name="Gravely B."/>
            <person name="Greenberg A.J."/>
            <person name="Griffiths-Jones S."/>
            <person name="Gross S."/>
            <person name="Guigo R."/>
            <person name="Gustafson E.A."/>
            <person name="Haerty W."/>
            <person name="Hahn M.W."/>
            <person name="Halligan D.L."/>
            <person name="Halpern A.L."/>
            <person name="Halter G.M."/>
            <person name="Han M.V."/>
            <person name="Heger A."/>
            <person name="Hillier L."/>
            <person name="Hinrichs A.S."/>
            <person name="Holmes I."/>
            <person name="Hoskins R.A."/>
            <person name="Hubisz M.J."/>
            <person name="Hultmark D."/>
            <person name="Huntley M.A."/>
            <person name="Jaffe D.B."/>
            <person name="Jagadeeshan S."/>
            <person name="Jeck W.R."/>
            <person name="Johnson J."/>
            <person name="Jones C.D."/>
            <person name="Jordan W.C."/>
            <person name="Karpen G.H."/>
            <person name="Kataoka E."/>
            <person name="Keightley P.D."/>
            <person name="Kheradpour P."/>
            <person name="Kirkness E.F."/>
            <person name="Koerich L.B."/>
            <person name="Kristiansen K."/>
            <person name="Kudrna D."/>
            <person name="Kulathinal R.J."/>
            <person name="Kumar S."/>
            <person name="Kwok R."/>
            <person name="Lander E."/>
            <person name="Langley C.H."/>
            <person name="Lapoint R."/>
            <person name="Lazzaro B.P."/>
            <person name="Lee S.J."/>
            <person name="Levesque L."/>
            <person name="Li R."/>
            <person name="Lin C.F."/>
            <person name="Lin M.F."/>
            <person name="Lindblad-Toh K."/>
            <person name="Llopart A."/>
            <person name="Long M."/>
            <person name="Low L."/>
            <person name="Lozovsky E."/>
            <person name="Lu J."/>
            <person name="Luo M."/>
            <person name="Machado C.A."/>
            <person name="Makalowski W."/>
            <person name="Marzo M."/>
            <person name="Matsuda M."/>
            <person name="Matzkin L."/>
            <person name="McAllister B."/>
            <person name="McBride C.S."/>
            <person name="McKernan B."/>
            <person name="McKernan K."/>
            <person name="Mendez-Lago M."/>
            <person name="Minx P."/>
            <person name="Mollenhauer M.U."/>
            <person name="Montooth K."/>
            <person name="Mount S.M."/>
            <person name="Mu X."/>
            <person name="Myers E."/>
            <person name="Negre B."/>
            <person name="Newfeld S."/>
            <person name="Nielsen R."/>
            <person name="Noor M.A."/>
            <person name="O'Grady P."/>
            <person name="Pachter L."/>
            <person name="Papaceit M."/>
            <person name="Parisi M.J."/>
            <person name="Parisi M."/>
            <person name="Parts L."/>
            <person name="Pedersen J.S."/>
            <person name="Pesole G."/>
            <person name="Phillippy A.M."/>
            <person name="Ponting C.P."/>
            <person name="Pop M."/>
            <person name="Porcelli D."/>
            <person name="Powell J.R."/>
            <person name="Prohaska S."/>
            <person name="Pruitt K."/>
            <person name="Puig M."/>
            <person name="Quesneville H."/>
            <person name="Ram K.R."/>
            <person name="Rand D."/>
            <person name="Rasmussen M.D."/>
            <person name="Reed L.K."/>
            <person name="Reenan R."/>
            <person name="Reily A."/>
            <person name="Remington K.A."/>
            <person name="Rieger T.T."/>
            <person name="Ritchie M.G."/>
            <person name="Robin C."/>
            <person name="Rogers Y.H."/>
            <person name="Rohde C."/>
            <person name="Rozas J."/>
            <person name="Rubenfield M.J."/>
            <person name="Ruiz A."/>
            <person name="Russo S."/>
            <person name="Salzberg S.L."/>
            <person name="Sanchez-Gracia A."/>
            <person name="Saranga D.J."/>
            <person name="Sato H."/>
            <person name="Schaeffer S.W."/>
            <person name="Schatz M.C."/>
            <person name="Schlenke T."/>
            <person name="Schwartz R."/>
            <person name="Segarra C."/>
            <person name="Singh R.S."/>
            <person name="Sirot L."/>
            <person name="Sirota M."/>
            <person name="Sisneros N.B."/>
            <person name="Smith C.D."/>
            <person name="Smith T.F."/>
            <person name="Spieth J."/>
            <person name="Stage D.E."/>
            <person name="Stark A."/>
            <person name="Stephan W."/>
            <person name="Strausberg R.L."/>
            <person name="Strempel S."/>
            <person name="Sturgill D."/>
            <person name="Sutton G."/>
            <person name="Sutton G.G."/>
            <person name="Tao W."/>
            <person name="Teichmann S."/>
            <person name="Tobari Y.N."/>
            <person name="Tomimura Y."/>
            <person name="Tsolas J.M."/>
            <person name="Valente V.L."/>
            <person name="Venter E."/>
            <person name="Venter J.C."/>
            <person name="Vicario S."/>
            <person name="Vieira F.G."/>
            <person name="Vilella A.J."/>
            <person name="Villasante A."/>
            <person name="Walenz B."/>
            <person name="Wang J."/>
            <person name="Wasserman M."/>
            <person name="Watts T."/>
            <person name="Wilson D."/>
            <person name="Wilson R.K."/>
            <person name="Wing R.A."/>
            <person name="Wolfner M.F."/>
            <person name="Wong A."/>
            <person name="Wong G.K."/>
            <person name="Wu C.I."/>
            <person name="Wu G."/>
            <person name="Yamamoto D."/>
            <person name="Yang H.P."/>
            <person name="Yang S.P."/>
            <person name="Yorke J.A."/>
            <person name="Yoshida K."/>
            <person name="Zdobnov E."/>
            <person name="Zhang P."/>
            <person name="Zhang Y."/>
            <person name="Zimin A.V."/>
            <person name="Baldwin J."/>
            <person name="Abdouelleil A."/>
            <person name="Abdulkadir J."/>
            <person name="Abebe A."/>
            <person name="Abera B."/>
            <person name="Abreu J."/>
            <person name="Acer S.C."/>
            <person name="Aftuck L."/>
            <person name="Alexander A."/>
            <person name="An P."/>
            <person name="Anderson E."/>
            <person name="Anderson S."/>
            <person name="Arachi H."/>
            <person name="Azer M."/>
            <person name="Bachantsang P."/>
            <person name="Barry A."/>
            <person name="Bayul T."/>
            <person name="Berlin A."/>
            <person name="Bessette D."/>
            <person name="Bloom T."/>
            <person name="Blye J."/>
            <person name="Boguslavskiy L."/>
            <person name="Bonnet C."/>
            <person name="Boukhgalter B."/>
            <person name="Bourzgui I."/>
            <person name="Brown A."/>
            <person name="Cahill P."/>
            <person name="Channer S."/>
            <person name="Cheshatsang Y."/>
            <person name="Chuda L."/>
            <person name="Citroen M."/>
            <person name="Collymore A."/>
            <person name="Cooke P."/>
            <person name="Costello M."/>
            <person name="D'Aco K."/>
            <person name="Daza R."/>
            <person name="De Haan G."/>
            <person name="DeGray S."/>
            <person name="DeMaso C."/>
            <person name="Dhargay N."/>
            <person name="Dooley K."/>
            <person name="Dooley E."/>
            <person name="Doricent M."/>
            <person name="Dorje P."/>
            <person name="Dorjee K."/>
            <person name="Dupes A."/>
            <person name="Elong R."/>
            <person name="Falk J."/>
            <person name="Farina A."/>
            <person name="Faro S."/>
            <person name="Ferguson D."/>
            <person name="Fisher S."/>
            <person name="Foley C.D."/>
            <person name="Franke A."/>
            <person name="Friedrich D."/>
            <person name="Gadbois L."/>
            <person name="Gearin G."/>
            <person name="Gearin C.R."/>
            <person name="Giannoukos G."/>
            <person name="Goode T."/>
            <person name="Graham J."/>
            <person name="Grandbois E."/>
            <person name="Grewal S."/>
            <person name="Gyaltsen K."/>
            <person name="Hafez N."/>
            <person name="Hagos B."/>
            <person name="Hall J."/>
            <person name="Henson C."/>
            <person name="Hollinger A."/>
            <person name="Honan T."/>
            <person name="Huard M.D."/>
            <person name="Hughes L."/>
            <person name="Hurhula B."/>
            <person name="Husby M.E."/>
            <person name="Kamat A."/>
            <person name="Kanga B."/>
            <person name="Kashin S."/>
            <person name="Khazanovich D."/>
            <person name="Kisner P."/>
            <person name="Lance K."/>
            <person name="Lara M."/>
            <person name="Lee W."/>
            <person name="Lennon N."/>
            <person name="Letendre F."/>
            <person name="LeVine R."/>
            <person name="Lipovsky A."/>
            <person name="Liu X."/>
            <person name="Liu J."/>
            <person name="Liu S."/>
            <person name="Lokyitsang T."/>
            <person name="Lokyitsang Y."/>
            <person name="Lubonja R."/>
            <person name="Lui A."/>
            <person name="MacDonald P."/>
            <person name="Magnisalis V."/>
            <person name="Maru K."/>
            <person name="Matthews C."/>
            <person name="McCusker W."/>
            <person name="McDonough S."/>
            <person name="Mehta T."/>
            <person name="Meldrim J."/>
            <person name="Meneus L."/>
            <person name="Mihai O."/>
            <person name="Mihalev A."/>
            <person name="Mihova T."/>
            <person name="Mittelman R."/>
            <person name="Mlenga V."/>
            <person name="Montmayeur A."/>
            <person name="Mulrain L."/>
            <person name="Navidi A."/>
            <person name="Naylor J."/>
            <person name="Negash T."/>
            <person name="Nguyen T."/>
            <person name="Nguyen N."/>
            <person name="Nicol R."/>
            <person name="Norbu C."/>
            <person name="Norbu N."/>
            <person name="Novod N."/>
            <person name="O'Neill B."/>
            <person name="Osman S."/>
            <person name="Markiewicz E."/>
            <person name="Oyono O.L."/>
            <person name="Patti C."/>
            <person name="Phunkhang P."/>
            <person name="Pierre F."/>
            <person name="Priest M."/>
            <person name="Raghuraman S."/>
            <person name="Rege F."/>
            <person name="Reyes R."/>
            <person name="Rise C."/>
            <person name="Rogov P."/>
            <person name="Ross K."/>
            <person name="Ryan E."/>
            <person name="Settipalli S."/>
            <person name="Shea T."/>
            <person name="Sherpa N."/>
            <person name="Shi L."/>
            <person name="Shih D."/>
            <person name="Sparrow T."/>
            <person name="Spaulding J."/>
            <person name="Stalker J."/>
            <person name="Stange-Thomann N."/>
            <person name="Stavropoulos S."/>
            <person name="Stone C."/>
            <person name="Strader C."/>
            <person name="Tesfaye S."/>
            <person name="Thomson T."/>
            <person name="Thoulutsang Y."/>
            <person name="Thoulutsang D."/>
            <person name="Topham K."/>
            <person name="Topping I."/>
            <person name="Tsamla T."/>
            <person name="Vassiliev H."/>
            <person name="Vo A."/>
            <person name="Wangchuk T."/>
            <person name="Wangdi T."/>
            <person name="Weiand M."/>
            <person name="Wilkinson J."/>
            <person name="Wilson A."/>
            <person name="Yadav S."/>
            <person name="Young G."/>
            <person name="Yu Q."/>
            <person name="Zembek L."/>
            <person name="Zhong D."/>
            <person name="Zimmer A."/>
            <person name="Zwirko Z."/>
            <person name="Jaffe D.B."/>
            <person name="Alvarez P."/>
            <person name="Brockman W."/>
            <person name="Butler J."/>
            <person name="Chin C."/>
            <person name="Gnerre S."/>
            <person name="Grabherr M."/>
            <person name="Kleber M."/>
            <person name="Mauceli E."/>
            <person name="MacCallum I."/>
        </authorList>
    </citation>
    <scope>NUCLEOTIDE SEQUENCE [LARGE SCALE GENOMIC DNA]</scope>
    <source>
        <strain evidence="1 2">TSC#14021-0224.01</strain>
    </source>
</reference>
<dbReference type="AlphaFoldDB" id="B3P246"/>
<proteinExistence type="predicted"/>
<keyword evidence="2" id="KW-1185">Reference proteome</keyword>